<comment type="caution">
    <text evidence="2">The sequence shown here is derived from an EMBL/GenBank/DDBJ whole genome shotgun (WGS) entry which is preliminary data.</text>
</comment>
<evidence type="ECO:0000313" key="2">
    <source>
        <dbReference type="EMBL" id="GAA2528189.1"/>
    </source>
</evidence>
<dbReference type="EMBL" id="BAAARY010000014">
    <property type="protein sequence ID" value="GAA2528189.1"/>
    <property type="molecule type" value="Genomic_DNA"/>
</dbReference>
<evidence type="ECO:0000313" key="3">
    <source>
        <dbReference type="Proteomes" id="UP001499978"/>
    </source>
</evidence>
<sequence>MTRHIYALRIELSDVTPPVWRRVLVPAGYTLDRVHRVIQYAVGWQDCHLHSFDIDGVTYGAPDPDGLLDAADELDHRLDAVAGKDTRFGYTYDFGDWWEHEITVEDVVAADPAQRYPVCVDGAGQCPPEDIGGASGYAEFVAAVADPAHPRHAELREWVGDHEPPSFDPSRVTTLLRRLT</sequence>
<dbReference type="RefSeq" id="WP_344173319.1">
    <property type="nucleotide sequence ID" value="NZ_BAAARY010000014.1"/>
</dbReference>
<keyword evidence="3" id="KW-1185">Reference proteome</keyword>
<proteinExistence type="predicted"/>
<dbReference type="InterPro" id="IPR024047">
    <property type="entry name" value="MM3350-like_sf"/>
</dbReference>
<dbReference type="PANTHER" id="PTHR41878:SF1">
    <property type="entry name" value="TNPR PROTEIN"/>
    <property type="match status" value="1"/>
</dbReference>
<dbReference type="InterPro" id="IPR012912">
    <property type="entry name" value="Plasmid_pRiA4b_Orf3-like"/>
</dbReference>
<protein>
    <recommendedName>
        <fullName evidence="1">Plasmid pRiA4b Orf3-like domain-containing protein</fullName>
    </recommendedName>
</protein>
<reference evidence="2 3" key="1">
    <citation type="journal article" date="2019" name="Int. J. Syst. Evol. Microbiol.">
        <title>The Global Catalogue of Microorganisms (GCM) 10K type strain sequencing project: providing services to taxonomists for standard genome sequencing and annotation.</title>
        <authorList>
            <consortium name="The Broad Institute Genomics Platform"/>
            <consortium name="The Broad Institute Genome Sequencing Center for Infectious Disease"/>
            <person name="Wu L."/>
            <person name="Ma J."/>
        </authorList>
    </citation>
    <scope>NUCLEOTIDE SEQUENCE [LARGE SCALE GENOMIC DNA]</scope>
    <source>
        <strain evidence="2 3">JCM 3367</strain>
    </source>
</reference>
<evidence type="ECO:0000259" key="1">
    <source>
        <dbReference type="Pfam" id="PF07929"/>
    </source>
</evidence>
<organism evidence="2 3">
    <name type="scientific">Pilimelia columellifera subsp. columellifera</name>
    <dbReference type="NCBI Taxonomy" id="706583"/>
    <lineage>
        <taxon>Bacteria</taxon>
        <taxon>Bacillati</taxon>
        <taxon>Actinomycetota</taxon>
        <taxon>Actinomycetes</taxon>
        <taxon>Micromonosporales</taxon>
        <taxon>Micromonosporaceae</taxon>
        <taxon>Pilimelia</taxon>
    </lineage>
</organism>
<accession>A0ABN3NP92</accession>
<feature type="domain" description="Plasmid pRiA4b Orf3-like" evidence="1">
    <location>
        <begin position="5"/>
        <end position="172"/>
    </location>
</feature>
<dbReference type="PANTHER" id="PTHR41878">
    <property type="entry name" value="LEXA REPRESSOR-RELATED"/>
    <property type="match status" value="1"/>
</dbReference>
<gene>
    <name evidence="2" type="ORF">GCM10010201_28950</name>
</gene>
<dbReference type="SUPFAM" id="SSF159941">
    <property type="entry name" value="MM3350-like"/>
    <property type="match status" value="1"/>
</dbReference>
<dbReference type="Proteomes" id="UP001499978">
    <property type="component" value="Unassembled WGS sequence"/>
</dbReference>
<name>A0ABN3NP92_9ACTN</name>
<dbReference type="Gene3D" id="3.10.290.30">
    <property type="entry name" value="MM3350-like"/>
    <property type="match status" value="1"/>
</dbReference>
<dbReference type="Pfam" id="PF07929">
    <property type="entry name" value="PRiA4_ORF3"/>
    <property type="match status" value="1"/>
</dbReference>